<dbReference type="AlphaFoldDB" id="A0A8J6J4U0"/>
<dbReference type="InterPro" id="IPR029058">
    <property type="entry name" value="AB_hydrolase_fold"/>
</dbReference>
<dbReference type="Proteomes" id="UP000602260">
    <property type="component" value="Unassembled WGS sequence"/>
</dbReference>
<organism evidence="1 2">
    <name type="scientific">Flintibacter faecis</name>
    <dbReference type="NCBI Taxonomy" id="2763047"/>
    <lineage>
        <taxon>Bacteria</taxon>
        <taxon>Bacillati</taxon>
        <taxon>Bacillota</taxon>
        <taxon>Clostridia</taxon>
        <taxon>Eubacteriales</taxon>
        <taxon>Flintibacter</taxon>
    </lineage>
</organism>
<comment type="caution">
    <text evidence="1">The sequence shown here is derived from an EMBL/GenBank/DDBJ whole genome shotgun (WGS) entry which is preliminary data.</text>
</comment>
<proteinExistence type="predicted"/>
<dbReference type="SUPFAM" id="SSF53474">
    <property type="entry name" value="alpha/beta-Hydrolases"/>
    <property type="match status" value="1"/>
</dbReference>
<dbReference type="RefSeq" id="WP_186878449.1">
    <property type="nucleotide sequence ID" value="NZ_JACOPN010000004.1"/>
</dbReference>
<protein>
    <submittedName>
        <fullName evidence="1">Alpha/beta hydrolase</fullName>
    </submittedName>
</protein>
<gene>
    <name evidence="1" type="ORF">H8S55_07470</name>
</gene>
<sequence>MHDLKRTDAPLVLYVHGQGGSAREAEHYRPLFPGKDVLGLDYQADTPWDFIREVRPQVQRLTEERGPLTLIANSIGAYFSMGALSNQSVQRAFFISPVVDMERLITDMMGWARITEGQLKEAGRIHTDFGQTLDWYYLTYVRANPVQWDVPTEILYGDRDNLTTPATIAAFAQAHRAGLTTVSGGEHWFHTPEQMAFLDEWLREKQ</sequence>
<dbReference type="Gene3D" id="3.40.50.1820">
    <property type="entry name" value="alpha/beta hydrolase"/>
    <property type="match status" value="1"/>
</dbReference>
<dbReference type="EMBL" id="JACOPN010000004">
    <property type="protein sequence ID" value="MBC5717157.1"/>
    <property type="molecule type" value="Genomic_DNA"/>
</dbReference>
<reference evidence="1" key="1">
    <citation type="submission" date="2020-08" db="EMBL/GenBank/DDBJ databases">
        <title>Genome public.</title>
        <authorList>
            <person name="Liu C."/>
            <person name="Sun Q."/>
        </authorList>
    </citation>
    <scope>NUCLEOTIDE SEQUENCE</scope>
    <source>
        <strain evidence="1">BX5</strain>
    </source>
</reference>
<evidence type="ECO:0000313" key="1">
    <source>
        <dbReference type="EMBL" id="MBC5717157.1"/>
    </source>
</evidence>
<keyword evidence="2" id="KW-1185">Reference proteome</keyword>
<evidence type="ECO:0000313" key="2">
    <source>
        <dbReference type="Proteomes" id="UP000602260"/>
    </source>
</evidence>
<keyword evidence="1" id="KW-0378">Hydrolase</keyword>
<name>A0A8J6J4U0_9FIRM</name>
<accession>A0A8J6J4U0</accession>
<dbReference type="GO" id="GO:0016787">
    <property type="term" value="F:hydrolase activity"/>
    <property type="evidence" value="ECO:0007669"/>
    <property type="project" value="UniProtKB-KW"/>
</dbReference>